<organism evidence="6 7">
    <name type="scientific">Marine Group I thaumarchaeote</name>
    <dbReference type="NCBI Taxonomy" id="2511932"/>
    <lineage>
        <taxon>Archaea</taxon>
        <taxon>Nitrososphaerota</taxon>
        <taxon>Marine Group I</taxon>
    </lineage>
</organism>
<evidence type="ECO:0000256" key="3">
    <source>
        <dbReference type="ARBA" id="ARBA00023002"/>
    </source>
</evidence>
<sequence>MKAAVIKSNSNIEIKNIEKPPVGPGDMLVKMRACGICGSDVEKVFGKYGQPSMRLGHEPAGIITQVGSEISNFSVGDRVFTHHHVACYSDDCHECSHGNETMCKKYYESNLEPCGLADEYVVPEWNVKHGGVLNIPDSMSFEEAAMIEPLACCIRAWNKFKHHKNDSVAILGVGPTGIMHVLLAKLYGLGKVFCLDLNDYRLNFAKKFETTTIHSGNTNALEQIKSETANQGVDVVIVSTSSLNALKDAVYFVRKGGIIVMFGVPSKGANVDLDMSEIYSKGVTIVNSYAASDVDTTHALDLISNKQIDVSQLITHKYNLQECQQAFAHAKSGDNAMKIIISN</sequence>
<proteinExistence type="inferred from homology"/>
<feature type="domain" description="Enoyl reductase (ER)" evidence="5">
    <location>
        <begin position="7"/>
        <end position="341"/>
    </location>
</feature>
<evidence type="ECO:0000313" key="6">
    <source>
        <dbReference type="EMBL" id="NWK05432.1"/>
    </source>
</evidence>
<dbReference type="GO" id="GO:0008270">
    <property type="term" value="F:zinc ion binding"/>
    <property type="evidence" value="ECO:0007669"/>
    <property type="project" value="InterPro"/>
</dbReference>
<dbReference type="InterPro" id="IPR036291">
    <property type="entry name" value="NAD(P)-bd_dom_sf"/>
</dbReference>
<comment type="similarity">
    <text evidence="4">Belongs to the zinc-containing alcohol dehydrogenase family.</text>
</comment>
<dbReference type="Gene3D" id="3.40.50.720">
    <property type="entry name" value="NAD(P)-binding Rossmann-like Domain"/>
    <property type="match status" value="1"/>
</dbReference>
<dbReference type="PANTHER" id="PTHR43401:SF2">
    <property type="entry name" value="L-THREONINE 3-DEHYDROGENASE"/>
    <property type="match status" value="1"/>
</dbReference>
<dbReference type="SMART" id="SM00829">
    <property type="entry name" value="PKS_ER"/>
    <property type="match status" value="1"/>
</dbReference>
<dbReference type="SUPFAM" id="SSF50129">
    <property type="entry name" value="GroES-like"/>
    <property type="match status" value="1"/>
</dbReference>
<dbReference type="GO" id="GO:0051262">
    <property type="term" value="P:protein tetramerization"/>
    <property type="evidence" value="ECO:0007669"/>
    <property type="project" value="UniProtKB-ARBA"/>
</dbReference>
<dbReference type="Pfam" id="PF00107">
    <property type="entry name" value="ADH_zinc_N"/>
    <property type="match status" value="1"/>
</dbReference>
<accession>A0A7K4NQU9</accession>
<protein>
    <submittedName>
        <fullName evidence="6">Alcohol dehydrogenase catalytic domain-containing protein</fullName>
    </submittedName>
</protein>
<evidence type="ECO:0000256" key="2">
    <source>
        <dbReference type="ARBA" id="ARBA00022833"/>
    </source>
</evidence>
<dbReference type="SUPFAM" id="SSF51735">
    <property type="entry name" value="NAD(P)-binding Rossmann-fold domains"/>
    <property type="match status" value="1"/>
</dbReference>
<dbReference type="EMBL" id="JACASX010000008">
    <property type="protein sequence ID" value="NWK05432.1"/>
    <property type="molecule type" value="Genomic_DNA"/>
</dbReference>
<dbReference type="InterPro" id="IPR013149">
    <property type="entry name" value="ADH-like_C"/>
</dbReference>
<dbReference type="InterPro" id="IPR002328">
    <property type="entry name" value="ADH_Zn_CS"/>
</dbReference>
<dbReference type="CDD" id="cd08235">
    <property type="entry name" value="iditol_2_DH_like"/>
    <property type="match status" value="1"/>
</dbReference>
<dbReference type="InterPro" id="IPR011032">
    <property type="entry name" value="GroES-like_sf"/>
</dbReference>
<dbReference type="AlphaFoldDB" id="A0A7K4NQU9"/>
<keyword evidence="2 4" id="KW-0862">Zinc</keyword>
<dbReference type="Gene3D" id="3.90.180.10">
    <property type="entry name" value="Medium-chain alcohol dehydrogenases, catalytic domain"/>
    <property type="match status" value="1"/>
</dbReference>
<gene>
    <name evidence="6" type="ORF">HX833_05000</name>
</gene>
<reference evidence="6 7" key="1">
    <citation type="journal article" date="2019" name="Environ. Microbiol.">
        <title>Genomics insights into ecotype formation of ammonia-oxidizing archaea in the deep ocean.</title>
        <authorList>
            <person name="Wang Y."/>
            <person name="Huang J.M."/>
            <person name="Cui G.J."/>
            <person name="Nunoura T."/>
            <person name="Takaki Y."/>
            <person name="Li W.L."/>
            <person name="Li J."/>
            <person name="Gao Z.M."/>
            <person name="Takai K."/>
            <person name="Zhang A.Q."/>
            <person name="Stepanauskas R."/>
        </authorList>
    </citation>
    <scope>NUCLEOTIDE SEQUENCE [LARGE SCALE GENOMIC DNA]</scope>
    <source>
        <strain evidence="6 7">F20</strain>
    </source>
</reference>
<name>A0A7K4NQU9_9ARCH</name>
<keyword evidence="1 4" id="KW-0479">Metal-binding</keyword>
<dbReference type="InterPro" id="IPR013154">
    <property type="entry name" value="ADH-like_N"/>
</dbReference>
<dbReference type="GO" id="GO:0030554">
    <property type="term" value="F:adenyl nucleotide binding"/>
    <property type="evidence" value="ECO:0007669"/>
    <property type="project" value="UniProtKB-ARBA"/>
</dbReference>
<comment type="cofactor">
    <cofactor evidence="4">
        <name>Zn(2+)</name>
        <dbReference type="ChEBI" id="CHEBI:29105"/>
    </cofactor>
</comment>
<evidence type="ECO:0000256" key="4">
    <source>
        <dbReference type="RuleBase" id="RU361277"/>
    </source>
</evidence>
<dbReference type="InterPro" id="IPR020843">
    <property type="entry name" value="ER"/>
</dbReference>
<evidence type="ECO:0000313" key="7">
    <source>
        <dbReference type="Proteomes" id="UP000526196"/>
    </source>
</evidence>
<keyword evidence="3" id="KW-0560">Oxidoreductase</keyword>
<evidence type="ECO:0000259" key="5">
    <source>
        <dbReference type="SMART" id="SM00829"/>
    </source>
</evidence>
<dbReference type="GO" id="GO:0043168">
    <property type="term" value="F:anion binding"/>
    <property type="evidence" value="ECO:0007669"/>
    <property type="project" value="UniProtKB-ARBA"/>
</dbReference>
<comment type="caution">
    <text evidence="6">The sequence shown here is derived from an EMBL/GenBank/DDBJ whole genome shotgun (WGS) entry which is preliminary data.</text>
</comment>
<dbReference type="PROSITE" id="PS00059">
    <property type="entry name" value="ADH_ZINC"/>
    <property type="match status" value="1"/>
</dbReference>
<dbReference type="Proteomes" id="UP000526196">
    <property type="component" value="Unassembled WGS sequence"/>
</dbReference>
<dbReference type="PANTHER" id="PTHR43401">
    <property type="entry name" value="L-THREONINE 3-DEHYDROGENASE"/>
    <property type="match status" value="1"/>
</dbReference>
<evidence type="ECO:0000256" key="1">
    <source>
        <dbReference type="ARBA" id="ARBA00022723"/>
    </source>
</evidence>
<dbReference type="GO" id="GO:0016616">
    <property type="term" value="F:oxidoreductase activity, acting on the CH-OH group of donors, NAD or NADP as acceptor"/>
    <property type="evidence" value="ECO:0007669"/>
    <property type="project" value="UniProtKB-ARBA"/>
</dbReference>
<dbReference type="Pfam" id="PF08240">
    <property type="entry name" value="ADH_N"/>
    <property type="match status" value="1"/>
</dbReference>
<dbReference type="InterPro" id="IPR050129">
    <property type="entry name" value="Zn_alcohol_dh"/>
</dbReference>